<organism evidence="2 3">
    <name type="scientific">Embleya scabrispora</name>
    <dbReference type="NCBI Taxonomy" id="159449"/>
    <lineage>
        <taxon>Bacteria</taxon>
        <taxon>Bacillati</taxon>
        <taxon>Actinomycetota</taxon>
        <taxon>Actinomycetes</taxon>
        <taxon>Kitasatosporales</taxon>
        <taxon>Streptomycetaceae</taxon>
        <taxon>Embleya</taxon>
    </lineage>
</organism>
<dbReference type="InterPro" id="IPR002397">
    <property type="entry name" value="Cyt_P450_B"/>
</dbReference>
<dbReference type="InterPro" id="IPR036396">
    <property type="entry name" value="Cyt_P450_sf"/>
</dbReference>
<dbReference type="PANTHER" id="PTHR46696:SF1">
    <property type="entry name" value="CYTOCHROME P450 YJIB-RELATED"/>
    <property type="match status" value="1"/>
</dbReference>
<dbReference type="PRINTS" id="PR00359">
    <property type="entry name" value="BP450"/>
</dbReference>
<dbReference type="STRING" id="159449.B4N89_43800"/>
<accession>A0A1T3NLA1</accession>
<comment type="similarity">
    <text evidence="1">Belongs to the cytochrome P450 family.</text>
</comment>
<dbReference type="GO" id="GO:0004497">
    <property type="term" value="F:monooxygenase activity"/>
    <property type="evidence" value="ECO:0007669"/>
    <property type="project" value="InterPro"/>
</dbReference>
<dbReference type="OrthoDB" id="9801155at2"/>
<protein>
    <recommendedName>
        <fullName evidence="4">Cytochrome</fullName>
    </recommendedName>
</protein>
<evidence type="ECO:0000313" key="2">
    <source>
        <dbReference type="EMBL" id="OPC77431.1"/>
    </source>
</evidence>
<dbReference type="SUPFAM" id="SSF48264">
    <property type="entry name" value="Cytochrome P450"/>
    <property type="match status" value="1"/>
</dbReference>
<evidence type="ECO:0000313" key="3">
    <source>
        <dbReference type="Proteomes" id="UP000190037"/>
    </source>
</evidence>
<dbReference type="PANTHER" id="PTHR46696">
    <property type="entry name" value="P450, PUTATIVE (EUROFUNG)-RELATED"/>
    <property type="match status" value="1"/>
</dbReference>
<dbReference type="Pfam" id="PF00067">
    <property type="entry name" value="p450"/>
    <property type="match status" value="1"/>
</dbReference>
<dbReference type="GO" id="GO:0016705">
    <property type="term" value="F:oxidoreductase activity, acting on paired donors, with incorporation or reduction of molecular oxygen"/>
    <property type="evidence" value="ECO:0007669"/>
    <property type="project" value="InterPro"/>
</dbReference>
<keyword evidence="3" id="KW-1185">Reference proteome</keyword>
<evidence type="ECO:0008006" key="4">
    <source>
        <dbReference type="Google" id="ProtNLM"/>
    </source>
</evidence>
<dbReference type="GO" id="GO:0005506">
    <property type="term" value="F:iron ion binding"/>
    <property type="evidence" value="ECO:0007669"/>
    <property type="project" value="InterPro"/>
</dbReference>
<dbReference type="EMBL" id="MWQN01000004">
    <property type="protein sequence ID" value="OPC77431.1"/>
    <property type="molecule type" value="Genomic_DNA"/>
</dbReference>
<dbReference type="Gene3D" id="1.10.630.10">
    <property type="entry name" value="Cytochrome P450"/>
    <property type="match status" value="1"/>
</dbReference>
<dbReference type="Proteomes" id="UP000190037">
    <property type="component" value="Unassembled WGS sequence"/>
</dbReference>
<gene>
    <name evidence="2" type="ORF">B4N89_43800</name>
</gene>
<dbReference type="GO" id="GO:0020037">
    <property type="term" value="F:heme binding"/>
    <property type="evidence" value="ECO:0007669"/>
    <property type="project" value="InterPro"/>
</dbReference>
<evidence type="ECO:0000256" key="1">
    <source>
        <dbReference type="ARBA" id="ARBA00010617"/>
    </source>
</evidence>
<comment type="caution">
    <text evidence="2">The sequence shown here is derived from an EMBL/GenBank/DDBJ whole genome shotgun (WGS) entry which is preliminary data.</text>
</comment>
<reference evidence="2 3" key="1">
    <citation type="submission" date="2017-03" db="EMBL/GenBank/DDBJ databases">
        <title>Draft genome sequence of Streptomyces scabrisporus NF3, endophyte isolated from Amphipterygium adstringens.</title>
        <authorList>
            <person name="Vazquez M."/>
            <person name="Ceapa C.D."/>
            <person name="Rodriguez Luna D."/>
            <person name="Sanchez Esquivel S."/>
        </authorList>
    </citation>
    <scope>NUCLEOTIDE SEQUENCE [LARGE SCALE GENOMIC DNA]</scope>
    <source>
        <strain evidence="2 3">NF3</strain>
    </source>
</reference>
<name>A0A1T3NLA1_9ACTN</name>
<sequence>MVHVSSGIDLFDDAVLADPYPTYARLRELGAVVRLDAHGVWALPRHAGVADALRDPITYSSERALALTDEVNERVLTDTVVGTDGAAHVRLRRVLSRQLAPRALKSLTAGIHAHARALVDALPSGEVFDGVADLAAPFVSGTVMRLMGLPDRDRARLLDLADATFDTFGPDSARTRAAFPRAEEMFAYLDRFAARGRVAPDSWLGAIHAAADRGDIDESQAVPLMLSYTVAGMDTTIHAVTTALHLLAGHPAQWRLVRERAVPGDAVFAEALRMEAPIQWFGRRAGRDIRIGDTVVPAGEQLLLLYGSAGRDRAKWGPTADTFDVTRPDSRDHLALGLGVHQCAGNHLAVLELDAVLTALGARFHTLAAAPDRAPTRRVHNILRGLHTLPLVAA</sequence>
<proteinExistence type="inferred from homology"/>
<dbReference type="AlphaFoldDB" id="A0A1T3NLA1"/>
<dbReference type="InterPro" id="IPR001128">
    <property type="entry name" value="Cyt_P450"/>
</dbReference>
<dbReference type="PRINTS" id="PR00385">
    <property type="entry name" value="P450"/>
</dbReference>